<dbReference type="AlphaFoldDB" id="A0A1I7V6Z4"/>
<accession>A0A1I7V6Z4</accession>
<protein>
    <submittedName>
        <fullName evidence="2">Zinc finger protein</fullName>
    </submittedName>
</protein>
<proteinExistence type="predicted"/>
<keyword evidence="1" id="KW-1185">Reference proteome</keyword>
<reference evidence="1" key="1">
    <citation type="submission" date="2012-04" db="EMBL/GenBank/DDBJ databases">
        <title>The Genome Sequence of Loa loa.</title>
        <authorList>
            <consortium name="The Broad Institute Genome Sequencing Platform"/>
            <consortium name="Broad Institute Genome Sequencing Center for Infectious Disease"/>
            <person name="Nutman T.B."/>
            <person name="Fink D.L."/>
            <person name="Russ C."/>
            <person name="Young S."/>
            <person name="Zeng Q."/>
            <person name="Gargeya S."/>
            <person name="Alvarado L."/>
            <person name="Berlin A."/>
            <person name="Chapman S.B."/>
            <person name="Chen Z."/>
            <person name="Freedman E."/>
            <person name="Gellesch M."/>
            <person name="Goldberg J."/>
            <person name="Griggs A."/>
            <person name="Gujja S."/>
            <person name="Heilman E.R."/>
            <person name="Heiman D."/>
            <person name="Howarth C."/>
            <person name="Mehta T."/>
            <person name="Neiman D."/>
            <person name="Pearson M."/>
            <person name="Roberts A."/>
            <person name="Saif S."/>
            <person name="Shea T."/>
            <person name="Shenoy N."/>
            <person name="Sisk P."/>
            <person name="Stolte C."/>
            <person name="Sykes S."/>
            <person name="White J."/>
            <person name="Yandava C."/>
            <person name="Haas B."/>
            <person name="Henn M.R."/>
            <person name="Nusbaum C."/>
            <person name="Birren B."/>
        </authorList>
    </citation>
    <scope>NUCLEOTIDE SEQUENCE [LARGE SCALE GENOMIC DNA]</scope>
</reference>
<reference evidence="2" key="2">
    <citation type="submission" date="2016-11" db="UniProtKB">
        <authorList>
            <consortium name="WormBaseParasite"/>
        </authorList>
    </citation>
    <scope>IDENTIFICATION</scope>
</reference>
<evidence type="ECO:0000313" key="1">
    <source>
        <dbReference type="Proteomes" id="UP000095285"/>
    </source>
</evidence>
<dbReference type="WBParaSite" id="EN70_10562">
    <property type="protein sequence ID" value="EN70_10562"/>
    <property type="gene ID" value="EN70_10562"/>
</dbReference>
<sequence>MNNHAAIPNAEIDGEIATVLDDAIRLPEIQPEHQHDSLIPTSDLKAKHELEHSPDGVGQVAVLADVDVDVVAAKNHVVVVHVPLAPQLQHAAKHVANNAASRHVADVVVVTEEVAMVMDAKSSRRRANDRIPVKKTIKVSIDVVNF</sequence>
<name>A0A1I7V6Z4_LOALO</name>
<organism evidence="1 2">
    <name type="scientific">Loa loa</name>
    <name type="common">Eye worm</name>
    <name type="synonym">Filaria loa</name>
    <dbReference type="NCBI Taxonomy" id="7209"/>
    <lineage>
        <taxon>Eukaryota</taxon>
        <taxon>Metazoa</taxon>
        <taxon>Ecdysozoa</taxon>
        <taxon>Nematoda</taxon>
        <taxon>Chromadorea</taxon>
        <taxon>Rhabditida</taxon>
        <taxon>Spirurina</taxon>
        <taxon>Spiruromorpha</taxon>
        <taxon>Filarioidea</taxon>
        <taxon>Onchocercidae</taxon>
        <taxon>Loa</taxon>
    </lineage>
</organism>
<dbReference type="Proteomes" id="UP000095285">
    <property type="component" value="Unassembled WGS sequence"/>
</dbReference>
<evidence type="ECO:0000313" key="2">
    <source>
        <dbReference type="WBParaSite" id="EN70_10562"/>
    </source>
</evidence>